<dbReference type="EMBL" id="JAHUTJ010050298">
    <property type="protein sequence ID" value="MED6283986.1"/>
    <property type="molecule type" value="Genomic_DNA"/>
</dbReference>
<protein>
    <recommendedName>
        <fullName evidence="2">Protein kinase domain-containing protein</fullName>
    </recommendedName>
</protein>
<name>A0ABU7E9N6_9TELE</name>
<proteinExistence type="predicted"/>
<comment type="caution">
    <text evidence="3">The sequence shown here is derived from an EMBL/GenBank/DDBJ whole genome shotgun (WGS) entry which is preliminary data.</text>
</comment>
<sequence length="660" mass="74256">MRFITIRSQFNPIIKTNNCKHPPSSGNYVVHRASADKQRVVEEEMENFILYEELSKDGSFVVYKGRRKSNLCYVAIICTDKTKRPEITNHVRLSQDLDHPNIVRFYEWFETSKHLWVIVELCTGGSLESVVAHDGSLSEDIVRRFGWDLVKGLRHIHELGIILSDLTPAKVLLDGSGVLKFSNFCLSKAEGETLENIFTMLSVSEEQEEGDSMNMRTRVQGSPTYSAPEVLQGSETSRSSDLWALGCILYYMYTGKPPFCSENHTDLTEVILHQEPPPLRQTVFLPNPPSQEFQSLLKGLLNKNSTKRISWLELVDHPFWTQVKQEEDVTKYGEEEDDDVDGHKRTCCHFPAEQTVSLPSRHPAINQPGCSVPKKTISSATTDGQPDTEAESRPSVPHVSGGRSKYIKSSNKEMRWGRTRKDQVKTRDLPEPNGVDEVDHTPQPTKSCVTGNVLELKPKSGVDQDNADTIFLLSSARTNSRSQCSISDSSNQNTRLEVVTDPDIASCIKRLLHTDSDLGVTKIIDNPKILKSTPVRFDPKNLCVPAYSVEKLLSLSDDEWKDFLLQLHSCFEEKNPTNLPSALPQSTAVRSRLNLLCYLCCIAGHTAIADRLINSTLLSVLTQQLRQAPNWDLRSKILRVMGLLALHCSRLEEDCHVSEV</sequence>
<feature type="region of interest" description="Disordered" evidence="1">
    <location>
        <begin position="359"/>
        <end position="446"/>
    </location>
</feature>
<keyword evidence="4" id="KW-1185">Reference proteome</keyword>
<feature type="domain" description="Protein kinase" evidence="2">
    <location>
        <begin position="48"/>
        <end position="320"/>
    </location>
</feature>
<dbReference type="PROSITE" id="PS50011">
    <property type="entry name" value="PROTEIN_KINASE_DOM"/>
    <property type="match status" value="1"/>
</dbReference>
<dbReference type="InterPro" id="IPR045906">
    <property type="entry name" value="ULK4"/>
</dbReference>
<accession>A0ABU7E9N6</accession>
<evidence type="ECO:0000256" key="1">
    <source>
        <dbReference type="SAM" id="MobiDB-lite"/>
    </source>
</evidence>
<dbReference type="InterPro" id="IPR000719">
    <property type="entry name" value="Prot_kinase_dom"/>
</dbReference>
<organism evidence="3 4">
    <name type="scientific">Characodon lateralis</name>
    <dbReference type="NCBI Taxonomy" id="208331"/>
    <lineage>
        <taxon>Eukaryota</taxon>
        <taxon>Metazoa</taxon>
        <taxon>Chordata</taxon>
        <taxon>Craniata</taxon>
        <taxon>Vertebrata</taxon>
        <taxon>Euteleostomi</taxon>
        <taxon>Actinopterygii</taxon>
        <taxon>Neopterygii</taxon>
        <taxon>Teleostei</taxon>
        <taxon>Neoteleostei</taxon>
        <taxon>Acanthomorphata</taxon>
        <taxon>Ovalentaria</taxon>
        <taxon>Atherinomorphae</taxon>
        <taxon>Cyprinodontiformes</taxon>
        <taxon>Goodeidae</taxon>
        <taxon>Characodon</taxon>
    </lineage>
</organism>
<dbReference type="SUPFAM" id="SSF56112">
    <property type="entry name" value="Protein kinase-like (PK-like)"/>
    <property type="match status" value="1"/>
</dbReference>
<feature type="region of interest" description="Disordered" evidence="1">
    <location>
        <begin position="209"/>
        <end position="233"/>
    </location>
</feature>
<reference evidence="3 4" key="1">
    <citation type="submission" date="2021-06" db="EMBL/GenBank/DDBJ databases">
        <authorList>
            <person name="Palmer J.M."/>
        </authorList>
    </citation>
    <scope>NUCLEOTIDE SEQUENCE [LARGE SCALE GENOMIC DNA]</scope>
    <source>
        <strain evidence="3 4">CL_MEX2019</strain>
        <tissue evidence="3">Muscle</tissue>
    </source>
</reference>
<dbReference type="PANTHER" id="PTHR46240">
    <property type="entry name" value="SER/THR PROTEIN KINASE ULK4"/>
    <property type="match status" value="1"/>
</dbReference>
<dbReference type="Gene3D" id="1.10.510.10">
    <property type="entry name" value="Transferase(Phosphotransferase) domain 1"/>
    <property type="match status" value="1"/>
</dbReference>
<feature type="compositionally biased region" description="Basic and acidic residues" evidence="1">
    <location>
        <begin position="410"/>
        <end position="430"/>
    </location>
</feature>
<feature type="compositionally biased region" description="Polar residues" evidence="1">
    <location>
        <begin position="214"/>
        <end position="225"/>
    </location>
</feature>
<dbReference type="PANTHER" id="PTHR46240:SF1">
    <property type="entry name" value="SERINE_THREONINE-PROTEIN KINASE ULK4"/>
    <property type="match status" value="1"/>
</dbReference>
<gene>
    <name evidence="3" type="ORF">CHARACLAT_014728</name>
</gene>
<evidence type="ECO:0000259" key="2">
    <source>
        <dbReference type="PROSITE" id="PS50011"/>
    </source>
</evidence>
<feature type="compositionally biased region" description="Polar residues" evidence="1">
    <location>
        <begin position="376"/>
        <end position="385"/>
    </location>
</feature>
<dbReference type="InterPro" id="IPR011009">
    <property type="entry name" value="Kinase-like_dom_sf"/>
</dbReference>
<dbReference type="Proteomes" id="UP001352852">
    <property type="component" value="Unassembled WGS sequence"/>
</dbReference>
<dbReference type="Pfam" id="PF00069">
    <property type="entry name" value="Pkinase"/>
    <property type="match status" value="1"/>
</dbReference>
<evidence type="ECO:0000313" key="3">
    <source>
        <dbReference type="EMBL" id="MED6283986.1"/>
    </source>
</evidence>
<evidence type="ECO:0000313" key="4">
    <source>
        <dbReference type="Proteomes" id="UP001352852"/>
    </source>
</evidence>